<dbReference type="GO" id="GO:0050138">
    <property type="term" value="F:nicotinate dehydrogenase activity"/>
    <property type="evidence" value="ECO:0007669"/>
    <property type="project" value="UniProtKB-EC"/>
</dbReference>
<dbReference type="InterPro" id="IPR008274">
    <property type="entry name" value="AldOxase/xan_DH_MoCoBD1"/>
</dbReference>
<dbReference type="Pfam" id="PF02738">
    <property type="entry name" value="MoCoBD_1"/>
    <property type="match status" value="1"/>
</dbReference>
<dbReference type="SMART" id="SM01008">
    <property type="entry name" value="Ald_Xan_dh_C"/>
    <property type="match status" value="1"/>
</dbReference>
<dbReference type="Proteomes" id="UP000254785">
    <property type="component" value="Unassembled WGS sequence"/>
</dbReference>
<dbReference type="SUPFAM" id="SSF56003">
    <property type="entry name" value="Molybdenum cofactor-binding domain"/>
    <property type="match status" value="1"/>
</dbReference>
<dbReference type="InterPro" id="IPR000674">
    <property type="entry name" value="Ald_Oxase/Xan_DH_a/b"/>
</dbReference>
<dbReference type="InterPro" id="IPR016208">
    <property type="entry name" value="Ald_Oxase/xanthine_DH-like"/>
</dbReference>
<dbReference type="Pfam" id="PF01315">
    <property type="entry name" value="Ald_Xan_dh_C"/>
    <property type="match status" value="1"/>
</dbReference>
<sequence>MKFDKPAGENPIDQLKVVGRPHDRIDGPLKTTGTARYAYEWHEEAPNAAYGYIVGSAIAKGRLTALDTDAAQKAPGVLAVITASNAGALGKGDKNTARLLGGPTIEHYHQAIALVVAETFEQARAAASLVQAHYRRNKGAYSLADEKQAVNQPPEDTPDKNVGDFDGAFTSAAVKIDATYTTPDQSHMAMEPHASMAVWDGNKLTLWTSNQMIDWCRTDLAKTLKVPVENVRIISPYIGGGFGGKLFLRSDALLTALAARAVKRPVKVMLPRPTIPNNTTHRPATLQHLRIGADQSGKITAISHESWSGNLPGGTPETAVQQSELLYAGANRHTGLRLATLDLPEGNAMRAPGEAPGLMALEIAIDELAEKAGIDPVEFRILRRVSHPE</sequence>
<name>A0A024L6I4_ECOLX</name>
<keyword evidence="2" id="KW-0560">Oxidoreductase</keyword>
<dbReference type="GO" id="GO:0004854">
    <property type="term" value="F:xanthine dehydrogenase activity"/>
    <property type="evidence" value="ECO:0007669"/>
    <property type="project" value="UniProtKB-EC"/>
</dbReference>
<dbReference type="Gene3D" id="3.90.1170.50">
    <property type="entry name" value="Aldehyde oxidase/xanthine dehydrogenase, a/b hammerhead"/>
    <property type="match status" value="1"/>
</dbReference>
<dbReference type="GO" id="GO:0005506">
    <property type="term" value="F:iron ion binding"/>
    <property type="evidence" value="ECO:0007669"/>
    <property type="project" value="InterPro"/>
</dbReference>
<dbReference type="AlphaFoldDB" id="A0A024L6I4"/>
<evidence type="ECO:0000313" key="2">
    <source>
        <dbReference type="EMBL" id="STJ82321.1"/>
    </source>
</evidence>
<dbReference type="InterPro" id="IPR037165">
    <property type="entry name" value="AldOxase/xan_DH_Mopterin-bd_sf"/>
</dbReference>
<gene>
    <name evidence="2" type="primary">ndhL</name>
    <name evidence="2" type="ORF">NCTC9117_04922</name>
</gene>
<feature type="domain" description="Aldehyde oxidase/xanthine dehydrogenase a/b hammerhead" evidence="1">
    <location>
        <begin position="32"/>
        <end position="138"/>
    </location>
</feature>
<dbReference type="EC" id="1.17.1.4" evidence="2"/>
<dbReference type="SUPFAM" id="SSF54665">
    <property type="entry name" value="CO dehydrogenase molybdoprotein N-domain-like"/>
    <property type="match status" value="1"/>
</dbReference>
<proteinExistence type="predicted"/>
<dbReference type="EC" id="1.17.1.5" evidence="2"/>
<dbReference type="InterPro" id="IPR036856">
    <property type="entry name" value="Ald_Oxase/Xan_DH_a/b_sf"/>
</dbReference>
<dbReference type="EMBL" id="UGDC01000003">
    <property type="protein sequence ID" value="STJ82321.1"/>
    <property type="molecule type" value="Genomic_DNA"/>
</dbReference>
<dbReference type="PANTHER" id="PTHR11908:SF123">
    <property type="entry name" value="ALDEHYDE OXIDOREDUCTASE MOLYBDENUM-BINDING SUBUNIT PAOC"/>
    <property type="match status" value="1"/>
</dbReference>
<dbReference type="PANTHER" id="PTHR11908">
    <property type="entry name" value="XANTHINE DEHYDROGENASE"/>
    <property type="match status" value="1"/>
</dbReference>
<evidence type="ECO:0000313" key="3">
    <source>
        <dbReference type="Proteomes" id="UP000254785"/>
    </source>
</evidence>
<evidence type="ECO:0000259" key="1">
    <source>
        <dbReference type="SMART" id="SM01008"/>
    </source>
</evidence>
<organism evidence="2 3">
    <name type="scientific">Escherichia coli</name>
    <dbReference type="NCBI Taxonomy" id="562"/>
    <lineage>
        <taxon>Bacteria</taxon>
        <taxon>Pseudomonadati</taxon>
        <taxon>Pseudomonadota</taxon>
        <taxon>Gammaproteobacteria</taxon>
        <taxon>Enterobacterales</taxon>
        <taxon>Enterobacteriaceae</taxon>
        <taxon>Escherichia</taxon>
    </lineage>
</organism>
<dbReference type="Gene3D" id="3.30.365.10">
    <property type="entry name" value="Aldehyde oxidase/xanthine dehydrogenase, molybdopterin binding domain"/>
    <property type="match status" value="2"/>
</dbReference>
<accession>A0A024L6I4</accession>
<protein>
    <submittedName>
        <fullName evidence="2">Putative xanthine dehydrogenase, molybdenum-binding subunit</fullName>
        <ecNumber evidence="2">1.17.1.4</ecNumber>
        <ecNumber evidence="2">1.17.1.5</ecNumber>
    </submittedName>
</protein>
<reference evidence="2 3" key="1">
    <citation type="submission" date="2018-06" db="EMBL/GenBank/DDBJ databases">
        <authorList>
            <consortium name="Pathogen Informatics"/>
            <person name="Doyle S."/>
        </authorList>
    </citation>
    <scope>NUCLEOTIDE SEQUENCE [LARGE SCALE GENOMIC DNA]</scope>
    <source>
        <strain evidence="2 3">NCTC9117</strain>
    </source>
</reference>